<dbReference type="InterPro" id="IPR003352">
    <property type="entry name" value="PTS_EIIC"/>
</dbReference>
<gene>
    <name evidence="11" type="ORF">COM96_27220</name>
</gene>
<dbReference type="EMBL" id="NVLK01000085">
    <property type="protein sequence ID" value="PEC19004.1"/>
    <property type="molecule type" value="Genomic_DNA"/>
</dbReference>
<dbReference type="InterPro" id="IPR004796">
    <property type="entry name" value="PTS_IIC_cello"/>
</dbReference>
<evidence type="ECO:0000256" key="5">
    <source>
        <dbReference type="ARBA" id="ARBA00022692"/>
    </source>
</evidence>
<dbReference type="PROSITE" id="PS51105">
    <property type="entry name" value="PTS_EIIC_TYPE_3"/>
    <property type="match status" value="1"/>
</dbReference>
<feature type="transmembrane region" description="Helical" evidence="9">
    <location>
        <begin position="218"/>
        <end position="246"/>
    </location>
</feature>
<organism evidence="11 12">
    <name type="scientific">Bacillus cereus</name>
    <dbReference type="NCBI Taxonomy" id="1396"/>
    <lineage>
        <taxon>Bacteria</taxon>
        <taxon>Bacillati</taxon>
        <taxon>Bacillota</taxon>
        <taxon>Bacilli</taxon>
        <taxon>Bacillales</taxon>
        <taxon>Bacillaceae</taxon>
        <taxon>Bacillus</taxon>
        <taxon>Bacillus cereus group</taxon>
    </lineage>
</organism>
<feature type="transmembrane region" description="Helical" evidence="9">
    <location>
        <begin position="176"/>
        <end position="198"/>
    </location>
</feature>
<evidence type="ECO:0000259" key="10">
    <source>
        <dbReference type="PROSITE" id="PS51105"/>
    </source>
</evidence>
<comment type="subcellular location">
    <subcellularLocation>
        <location evidence="1">Cell membrane</location>
        <topology evidence="1">Multi-pass membrane protein</topology>
    </subcellularLocation>
</comment>
<feature type="transmembrane region" description="Helical" evidence="9">
    <location>
        <begin position="279"/>
        <end position="299"/>
    </location>
</feature>
<dbReference type="PANTHER" id="PTHR33989">
    <property type="match status" value="1"/>
</dbReference>
<dbReference type="PANTHER" id="PTHR33989:SF11">
    <property type="entry name" value="LICHENAN PERMEASE IIC COMPONENT"/>
    <property type="match status" value="1"/>
</dbReference>
<dbReference type="RefSeq" id="WP_097906343.1">
    <property type="nucleotide sequence ID" value="NZ_NVLK01000085.1"/>
</dbReference>
<dbReference type="NCBIfam" id="TIGR00410">
    <property type="entry name" value="lacE"/>
    <property type="match status" value="1"/>
</dbReference>
<comment type="caution">
    <text evidence="11">The sequence shown here is derived from an EMBL/GenBank/DDBJ whole genome shotgun (WGS) entry which is preliminary data.</text>
</comment>
<dbReference type="InterPro" id="IPR051088">
    <property type="entry name" value="PTS_Sugar-EIIC/EIIB"/>
</dbReference>
<dbReference type="PIRSF" id="PIRSF006351">
    <property type="entry name" value="PTS_EIIC-Cellobiose"/>
    <property type="match status" value="1"/>
</dbReference>
<dbReference type="Proteomes" id="UP000220006">
    <property type="component" value="Unassembled WGS sequence"/>
</dbReference>
<dbReference type="GO" id="GO:0008982">
    <property type="term" value="F:protein-N(PI)-phosphohistidine-sugar phosphotransferase activity"/>
    <property type="evidence" value="ECO:0007669"/>
    <property type="project" value="UniProtKB-UniRule"/>
</dbReference>
<keyword evidence="4 8" id="KW-0762">Sugar transport</keyword>
<evidence type="ECO:0000256" key="9">
    <source>
        <dbReference type="SAM" id="Phobius"/>
    </source>
</evidence>
<feature type="transmembrane region" description="Helical" evidence="9">
    <location>
        <begin position="387"/>
        <end position="406"/>
    </location>
</feature>
<keyword evidence="6 9" id="KW-1133">Transmembrane helix</keyword>
<evidence type="ECO:0000256" key="4">
    <source>
        <dbReference type="ARBA" id="ARBA00022597"/>
    </source>
</evidence>
<name>A0A2A7HQ91_BACCE</name>
<evidence type="ECO:0000313" key="11">
    <source>
        <dbReference type="EMBL" id="PEC19004.1"/>
    </source>
</evidence>
<evidence type="ECO:0000256" key="2">
    <source>
        <dbReference type="ARBA" id="ARBA00022448"/>
    </source>
</evidence>
<accession>A0A2A7HQ91</accession>
<keyword evidence="7 8" id="KW-0472">Membrane</keyword>
<feature type="transmembrane region" description="Helical" evidence="9">
    <location>
        <begin position="32"/>
        <end position="52"/>
    </location>
</feature>
<keyword evidence="5 9" id="KW-0812">Transmembrane</keyword>
<keyword evidence="2 8" id="KW-0813">Transport</keyword>
<reference evidence="11 12" key="1">
    <citation type="submission" date="2017-09" db="EMBL/GenBank/DDBJ databases">
        <title>Large-scale bioinformatics analysis of Bacillus genomes uncovers conserved roles of natural products in bacterial physiology.</title>
        <authorList>
            <consortium name="Agbiome Team Llc"/>
            <person name="Bleich R.M."/>
            <person name="Grubbs K.J."/>
            <person name="Santa Maria K.C."/>
            <person name="Allen S.E."/>
            <person name="Farag S."/>
            <person name="Shank E.A."/>
            <person name="Bowers A."/>
        </authorList>
    </citation>
    <scope>NUCLEOTIDE SEQUENCE [LARGE SCALE GENOMIC DNA]</scope>
    <source>
        <strain evidence="11 12">AFS096845</strain>
    </source>
</reference>
<evidence type="ECO:0000313" key="12">
    <source>
        <dbReference type="Proteomes" id="UP000220006"/>
    </source>
</evidence>
<evidence type="ECO:0000256" key="3">
    <source>
        <dbReference type="ARBA" id="ARBA00022475"/>
    </source>
</evidence>
<protein>
    <recommendedName>
        <fullName evidence="8">Permease IIC component</fullName>
    </recommendedName>
</protein>
<feature type="transmembrane region" description="Helical" evidence="9">
    <location>
        <begin position="133"/>
        <end position="155"/>
    </location>
</feature>
<evidence type="ECO:0000256" key="7">
    <source>
        <dbReference type="ARBA" id="ARBA00023136"/>
    </source>
</evidence>
<sequence length="427" mass="46823">MNKFVTFLDKNLSGPMARFSEQRHLQAIRDGVISALPFIIVGSFFLIVAFPPLPKDSFISVWALKNQTSILIPYRLTMFIMSLYIAFGIGYNLAKSYKLDALSGAQLAVCSLLLTLTPELIDKKGFMLPMTNLGGHGLFVTMIVSILSVEILRFCKKNNVTIKMPEQVPPSVSRSFEALIPAAFVIIIMSLITVVLKVDVHYVVDKLAAPLVKAGDSYFGVIIPVFLITFFWSFGIHGVSVVGTVARPLWDVYLGKNGEAVASGASHFPFIAPEPFYQWFIWIGGSGATLGLVLAMIVFGRSKYSKALSRTCIVPGIFNINEPVIFGLPIVLNPILIIPFVITPLVTATIAYAATAMGFVTPTHIMPPWTLPAPIGAYLATGGDWRAIVLVFINIAISFLIYLPFFKMYDKNMLEIEKNGDGESVNP</sequence>
<dbReference type="GO" id="GO:1901264">
    <property type="term" value="P:carbohydrate derivative transport"/>
    <property type="evidence" value="ECO:0007669"/>
    <property type="project" value="TreeGrafter"/>
</dbReference>
<feature type="domain" description="PTS EIIC type-3" evidence="10">
    <location>
        <begin position="8"/>
        <end position="405"/>
    </location>
</feature>
<feature type="transmembrane region" description="Helical" evidence="9">
    <location>
        <begin position="72"/>
        <end position="94"/>
    </location>
</feature>
<keyword evidence="3 8" id="KW-1003">Cell membrane</keyword>
<dbReference type="GO" id="GO:0009401">
    <property type="term" value="P:phosphoenolpyruvate-dependent sugar phosphotransferase system"/>
    <property type="evidence" value="ECO:0007669"/>
    <property type="project" value="InterPro"/>
</dbReference>
<dbReference type="GO" id="GO:0005886">
    <property type="term" value="C:plasma membrane"/>
    <property type="evidence" value="ECO:0007669"/>
    <property type="project" value="UniProtKB-SubCell"/>
</dbReference>
<dbReference type="AlphaFoldDB" id="A0A2A7HQ91"/>
<proteinExistence type="predicted"/>
<dbReference type="Pfam" id="PF02378">
    <property type="entry name" value="PTS_EIIC"/>
    <property type="match status" value="1"/>
</dbReference>
<dbReference type="InterPro" id="IPR004501">
    <property type="entry name" value="PTS_EIIC_3"/>
</dbReference>
<comment type="function">
    <text evidence="8">The phosphoenolpyruvate-dependent sugar phosphotransferase system (PTS), a major carbohydrate active -transport system, catalyzes the phosphorylation of incoming sugar substrates concomitant with their translocation across the cell membrane.</text>
</comment>
<evidence type="ECO:0000256" key="8">
    <source>
        <dbReference type="PIRNR" id="PIRNR006351"/>
    </source>
</evidence>
<evidence type="ECO:0000256" key="1">
    <source>
        <dbReference type="ARBA" id="ARBA00004651"/>
    </source>
</evidence>
<evidence type="ECO:0000256" key="6">
    <source>
        <dbReference type="ARBA" id="ARBA00022989"/>
    </source>
</evidence>